<dbReference type="PANTHER" id="PTHR48100:SF1">
    <property type="entry name" value="HISTIDINE PHOSPHATASE FAMILY PROTEIN-RELATED"/>
    <property type="match status" value="1"/>
</dbReference>
<dbReference type="InParanoid" id="A0A1B7NEV4"/>
<keyword evidence="2" id="KW-1185">Reference proteome</keyword>
<dbReference type="CDD" id="cd07067">
    <property type="entry name" value="HP_PGM_like"/>
    <property type="match status" value="1"/>
</dbReference>
<proteinExistence type="predicted"/>
<dbReference type="Proteomes" id="UP000092154">
    <property type="component" value="Unassembled WGS sequence"/>
</dbReference>
<dbReference type="GO" id="GO:0005737">
    <property type="term" value="C:cytoplasm"/>
    <property type="evidence" value="ECO:0007669"/>
    <property type="project" value="TreeGrafter"/>
</dbReference>
<reference evidence="1 2" key="1">
    <citation type="submission" date="2016-06" db="EMBL/GenBank/DDBJ databases">
        <title>Comparative genomics of the ectomycorrhizal sister species Rhizopogon vinicolor and Rhizopogon vesiculosus (Basidiomycota: Boletales) reveals a divergence of the mating type B locus.</title>
        <authorList>
            <consortium name="DOE Joint Genome Institute"/>
            <person name="Mujic A.B."/>
            <person name="Kuo A."/>
            <person name="Tritt A."/>
            <person name="Lipzen A."/>
            <person name="Chen C."/>
            <person name="Johnson J."/>
            <person name="Sharma A."/>
            <person name="Barry K."/>
            <person name="Grigoriev I.V."/>
            <person name="Spatafora J.W."/>
        </authorList>
    </citation>
    <scope>NUCLEOTIDE SEQUENCE [LARGE SCALE GENOMIC DNA]</scope>
    <source>
        <strain evidence="1 2">AM-OR11-026</strain>
    </source>
</reference>
<dbReference type="InterPro" id="IPR029033">
    <property type="entry name" value="His_PPase_superfam"/>
</dbReference>
<evidence type="ECO:0000313" key="1">
    <source>
        <dbReference type="EMBL" id="OAX43382.1"/>
    </source>
</evidence>
<dbReference type="Gene3D" id="3.40.50.1240">
    <property type="entry name" value="Phosphoglycerate mutase-like"/>
    <property type="match status" value="1"/>
</dbReference>
<dbReference type="PANTHER" id="PTHR48100">
    <property type="entry name" value="BROAD-SPECIFICITY PHOSPHATASE YOR283W-RELATED"/>
    <property type="match status" value="1"/>
</dbReference>
<accession>A0A1B7NEV4</accession>
<dbReference type="EMBL" id="KV448139">
    <property type="protein sequence ID" value="OAX43382.1"/>
    <property type="molecule type" value="Genomic_DNA"/>
</dbReference>
<dbReference type="InterPro" id="IPR013078">
    <property type="entry name" value="His_Pase_superF_clade-1"/>
</dbReference>
<organism evidence="1 2">
    <name type="scientific">Rhizopogon vinicolor AM-OR11-026</name>
    <dbReference type="NCBI Taxonomy" id="1314800"/>
    <lineage>
        <taxon>Eukaryota</taxon>
        <taxon>Fungi</taxon>
        <taxon>Dikarya</taxon>
        <taxon>Basidiomycota</taxon>
        <taxon>Agaricomycotina</taxon>
        <taxon>Agaricomycetes</taxon>
        <taxon>Agaricomycetidae</taxon>
        <taxon>Boletales</taxon>
        <taxon>Suillineae</taxon>
        <taxon>Rhizopogonaceae</taxon>
        <taxon>Rhizopogon</taxon>
    </lineage>
</organism>
<dbReference type="Pfam" id="PF00300">
    <property type="entry name" value="His_Phos_1"/>
    <property type="match status" value="1"/>
</dbReference>
<dbReference type="GO" id="GO:0016791">
    <property type="term" value="F:phosphatase activity"/>
    <property type="evidence" value="ECO:0007669"/>
    <property type="project" value="TreeGrafter"/>
</dbReference>
<sequence length="269" mass="30801">MKYSKDSSWLIPAMLPPRFGLEDTSDNRWEKLMQKIDQLNASSPAGTQYKVFFFGRHGEGFHNVAEANYGTEEWDNYWSKQNGDGELIWGRKWHCLFNAFPDAELTQLGKDQAKLAHDVWKEELKFGIPVPRKLYCSPLTRAIHTNAITFDSIIPGPHRTMIIENLREVNSVHTCDKRRTRTYIKQAFPGFDIEEGFTEEDDLWDPQVRETYAEIDARVGGVLDMIFEKDQEQVISITAHGGVFGAVLRVTRQNKLILPIGGSCPYLTC</sequence>
<name>A0A1B7NEV4_9AGAM</name>
<dbReference type="AlphaFoldDB" id="A0A1B7NEV4"/>
<protein>
    <submittedName>
        <fullName evidence="1">Phosphoglycerate mutase-like protein</fullName>
    </submittedName>
</protein>
<evidence type="ECO:0000313" key="2">
    <source>
        <dbReference type="Proteomes" id="UP000092154"/>
    </source>
</evidence>
<gene>
    <name evidence="1" type="ORF">K503DRAFT_731786</name>
</gene>
<dbReference type="OrthoDB" id="496981at2759"/>
<dbReference type="SUPFAM" id="SSF53254">
    <property type="entry name" value="Phosphoglycerate mutase-like"/>
    <property type="match status" value="1"/>
</dbReference>
<dbReference type="InterPro" id="IPR050275">
    <property type="entry name" value="PGM_Phosphatase"/>
</dbReference>